<reference evidence="8" key="2">
    <citation type="journal article" date="2024" name="Nature">
        <title>Anoxygenic phototroph of the Chloroflexota uses a type I reaction centre.</title>
        <authorList>
            <person name="Tsuji J.M."/>
            <person name="Shaw N.A."/>
            <person name="Nagashima S."/>
            <person name="Venkiteswaran J.J."/>
            <person name="Schiff S.L."/>
            <person name="Watanabe T."/>
            <person name="Fukui M."/>
            <person name="Hanada S."/>
            <person name="Tank M."/>
            <person name="Neufeld J.D."/>
        </authorList>
    </citation>
    <scope>NUCLEOTIDE SEQUENCE</scope>
    <source>
        <strain evidence="8">L227-S17</strain>
    </source>
</reference>
<dbReference type="SUPFAM" id="SSF103481">
    <property type="entry name" value="Multidrug resistance efflux transporter EmrE"/>
    <property type="match status" value="1"/>
</dbReference>
<evidence type="ECO:0000256" key="6">
    <source>
        <dbReference type="SAM" id="Phobius"/>
    </source>
</evidence>
<feature type="transmembrane region" description="Helical" evidence="6">
    <location>
        <begin position="102"/>
        <end position="119"/>
    </location>
</feature>
<dbReference type="Proteomes" id="UP000521676">
    <property type="component" value="Unassembled WGS sequence"/>
</dbReference>
<dbReference type="PANTHER" id="PTHR30561:SF9">
    <property type="entry name" value="4-AMINO-4-DEOXY-L-ARABINOSE-PHOSPHOUNDECAPRENOL FLIPPASE SUBUNIT ARNF-RELATED"/>
    <property type="match status" value="1"/>
</dbReference>
<evidence type="ECO:0000313" key="9">
    <source>
        <dbReference type="Proteomes" id="UP000521676"/>
    </source>
</evidence>
<evidence type="ECO:0000256" key="3">
    <source>
        <dbReference type="ARBA" id="ARBA00022692"/>
    </source>
</evidence>
<reference evidence="7 9" key="1">
    <citation type="submission" date="2020-06" db="EMBL/GenBank/DDBJ databases">
        <title>Anoxygenic phototrophic Chloroflexota member uses a Type I reaction center.</title>
        <authorList>
            <person name="Tsuji J.M."/>
            <person name="Shaw N.A."/>
            <person name="Nagashima S."/>
            <person name="Venkiteswaran J."/>
            <person name="Schiff S.L."/>
            <person name="Hanada S."/>
            <person name="Tank M."/>
            <person name="Neufeld J.D."/>
        </authorList>
    </citation>
    <scope>NUCLEOTIDE SEQUENCE [LARGE SCALE GENOMIC DNA]</scope>
    <source>
        <strain evidence="7">L227-S17</strain>
    </source>
</reference>
<keyword evidence="10" id="KW-1185">Reference proteome</keyword>
<dbReference type="AlphaFoldDB" id="A0A8T7M6C6"/>
<keyword evidence="2" id="KW-1003">Cell membrane</keyword>
<proteinExistence type="predicted"/>
<evidence type="ECO:0000256" key="2">
    <source>
        <dbReference type="ARBA" id="ARBA00022475"/>
    </source>
</evidence>
<dbReference type="GO" id="GO:0022857">
    <property type="term" value="F:transmembrane transporter activity"/>
    <property type="evidence" value="ECO:0007669"/>
    <property type="project" value="InterPro"/>
</dbReference>
<dbReference type="EMBL" id="CP128400">
    <property type="protein sequence ID" value="WJW69526.1"/>
    <property type="molecule type" value="Genomic_DNA"/>
</dbReference>
<keyword evidence="4 6" id="KW-1133">Transmembrane helix</keyword>
<evidence type="ECO:0000313" key="10">
    <source>
        <dbReference type="Proteomes" id="UP001431572"/>
    </source>
</evidence>
<dbReference type="Gene3D" id="1.10.3730.20">
    <property type="match status" value="1"/>
</dbReference>
<evidence type="ECO:0000313" key="7">
    <source>
        <dbReference type="EMBL" id="NWJ47613.1"/>
    </source>
</evidence>
<dbReference type="Pfam" id="PF10639">
    <property type="entry name" value="TMEM234"/>
    <property type="match status" value="1"/>
</dbReference>
<dbReference type="GO" id="GO:0005886">
    <property type="term" value="C:plasma membrane"/>
    <property type="evidence" value="ECO:0007669"/>
    <property type="project" value="UniProtKB-SubCell"/>
</dbReference>
<keyword evidence="5 6" id="KW-0472">Membrane</keyword>
<feature type="transmembrane region" description="Helical" evidence="6">
    <location>
        <begin position="76"/>
        <end position="96"/>
    </location>
</feature>
<dbReference type="InterPro" id="IPR000390">
    <property type="entry name" value="Small_drug/metabolite_transptr"/>
</dbReference>
<organism evidence="7 9">
    <name type="scientific">Candidatus Chlorohelix allophototropha</name>
    <dbReference type="NCBI Taxonomy" id="3003348"/>
    <lineage>
        <taxon>Bacteria</taxon>
        <taxon>Bacillati</taxon>
        <taxon>Chloroflexota</taxon>
        <taxon>Chloroflexia</taxon>
        <taxon>Candidatus Chloroheliales</taxon>
        <taxon>Candidatus Chloroheliaceae</taxon>
        <taxon>Candidatus Chlorohelix</taxon>
    </lineage>
</organism>
<gene>
    <name evidence="7" type="ORF">HXX08_17295</name>
    <name evidence="8" type="ORF">OZ401_003143</name>
</gene>
<dbReference type="EMBL" id="JACATZ010000003">
    <property type="protein sequence ID" value="NWJ47613.1"/>
    <property type="molecule type" value="Genomic_DNA"/>
</dbReference>
<dbReference type="PANTHER" id="PTHR30561">
    <property type="entry name" value="SMR FAMILY PROTON-DEPENDENT DRUG EFFLUX TRANSPORTER SUGE"/>
    <property type="match status" value="1"/>
</dbReference>
<evidence type="ECO:0000256" key="1">
    <source>
        <dbReference type="ARBA" id="ARBA00004651"/>
    </source>
</evidence>
<evidence type="ECO:0000256" key="4">
    <source>
        <dbReference type="ARBA" id="ARBA00022989"/>
    </source>
</evidence>
<dbReference type="RefSeq" id="WP_341471405.1">
    <property type="nucleotide sequence ID" value="NZ_CP128400.1"/>
</dbReference>
<comment type="subcellular location">
    <subcellularLocation>
        <location evidence="1">Cell membrane</location>
        <topology evidence="1">Multi-pass membrane protein</topology>
    </subcellularLocation>
</comment>
<dbReference type="Proteomes" id="UP001431572">
    <property type="component" value="Chromosome 2"/>
</dbReference>
<dbReference type="InterPro" id="IPR037185">
    <property type="entry name" value="EmrE-like"/>
</dbReference>
<accession>A0A8T7M6C6</accession>
<evidence type="ECO:0000313" key="8">
    <source>
        <dbReference type="EMBL" id="WJW69526.1"/>
    </source>
</evidence>
<sequence>MFTFLIIGLEILALAGGQILWKKGIDQSGGILKDGESIWISLFHLFTNYTFLVGCIFYGISMLVWFYLLSRFDLSYIYPFISLTYVVTLLGAKFILREDVTFQQGLAVGFICLGVALMGSR</sequence>
<protein>
    <submittedName>
        <fullName evidence="7">EamA family transporter</fullName>
    </submittedName>
</protein>
<keyword evidence="3 6" id="KW-0812">Transmembrane</keyword>
<dbReference type="InterPro" id="IPR018908">
    <property type="entry name" value="TMEM234"/>
</dbReference>
<evidence type="ECO:0000256" key="5">
    <source>
        <dbReference type="ARBA" id="ARBA00023136"/>
    </source>
</evidence>
<feature type="transmembrane region" description="Helical" evidence="6">
    <location>
        <begin position="41"/>
        <end position="69"/>
    </location>
</feature>
<name>A0A8T7M6C6_9CHLR</name>